<dbReference type="InParanoid" id="A0A067Q072"/>
<feature type="region of interest" description="Disordered" evidence="1">
    <location>
        <begin position="56"/>
        <end position="162"/>
    </location>
</feature>
<protein>
    <submittedName>
        <fullName evidence="2">Uncharacterized protein</fullName>
    </submittedName>
</protein>
<proteinExistence type="predicted"/>
<evidence type="ECO:0000256" key="1">
    <source>
        <dbReference type="SAM" id="MobiDB-lite"/>
    </source>
</evidence>
<evidence type="ECO:0000313" key="2">
    <source>
        <dbReference type="EMBL" id="KDQ55991.1"/>
    </source>
</evidence>
<reference evidence="3" key="1">
    <citation type="journal article" date="2014" name="Proc. Natl. Acad. Sci. U.S.A.">
        <title>Extensive sampling of basidiomycete genomes demonstrates inadequacy of the white-rot/brown-rot paradigm for wood decay fungi.</title>
        <authorList>
            <person name="Riley R."/>
            <person name="Salamov A.A."/>
            <person name="Brown D.W."/>
            <person name="Nagy L.G."/>
            <person name="Floudas D."/>
            <person name="Held B.W."/>
            <person name="Levasseur A."/>
            <person name="Lombard V."/>
            <person name="Morin E."/>
            <person name="Otillar R."/>
            <person name="Lindquist E.A."/>
            <person name="Sun H."/>
            <person name="LaButti K.M."/>
            <person name="Schmutz J."/>
            <person name="Jabbour D."/>
            <person name="Luo H."/>
            <person name="Baker S.E."/>
            <person name="Pisabarro A.G."/>
            <person name="Walton J.D."/>
            <person name="Blanchette R.A."/>
            <person name="Henrissat B."/>
            <person name="Martin F."/>
            <person name="Cullen D."/>
            <person name="Hibbett D.S."/>
            <person name="Grigoriev I.V."/>
        </authorList>
    </citation>
    <scope>NUCLEOTIDE SEQUENCE [LARGE SCALE GENOMIC DNA]</scope>
    <source>
        <strain evidence="3">MUCL 33604</strain>
    </source>
</reference>
<sequence length="295" mass="31980">MSTKALSNGTLSLRFMQNAQRAKHLAQVEIEQAQVKDESEWEVSREVKEAWEIGSSSQLGPDVTHEPSYIPFLFPSPSDGTASSPIQSAPVSGQAPAKPKGRRSFNARGQEVVEEVRKIYVPTEPPPDSGDEKGGRGSDWSKTSKRPVTISGSMGTTFKDRKDIKKMTTTSIEQSKSSKILIHEEVNVGTDMRRPGPSSLRHAVYPSGARGDSGPPTFLKPSGVDAPANPLMQHRLKPTNSIREEGEGSEMIPKSSKREREDELGGAVVAAGDVLTSGDQTKKRKKKKKATTTMG</sequence>
<dbReference type="AlphaFoldDB" id="A0A067Q072"/>
<organism evidence="2 3">
    <name type="scientific">Jaapia argillacea MUCL 33604</name>
    <dbReference type="NCBI Taxonomy" id="933084"/>
    <lineage>
        <taxon>Eukaryota</taxon>
        <taxon>Fungi</taxon>
        <taxon>Dikarya</taxon>
        <taxon>Basidiomycota</taxon>
        <taxon>Agaricomycotina</taxon>
        <taxon>Agaricomycetes</taxon>
        <taxon>Agaricomycetidae</taxon>
        <taxon>Jaapiales</taxon>
        <taxon>Jaapiaceae</taxon>
        <taxon>Jaapia</taxon>
    </lineage>
</organism>
<dbReference type="EMBL" id="KL197723">
    <property type="protein sequence ID" value="KDQ55991.1"/>
    <property type="molecule type" value="Genomic_DNA"/>
</dbReference>
<feature type="region of interest" description="Disordered" evidence="1">
    <location>
        <begin position="183"/>
        <end position="295"/>
    </location>
</feature>
<dbReference type="OrthoDB" id="3251271at2759"/>
<keyword evidence="3" id="KW-1185">Reference proteome</keyword>
<name>A0A067Q072_9AGAM</name>
<dbReference type="Proteomes" id="UP000027265">
    <property type="component" value="Unassembled WGS sequence"/>
</dbReference>
<feature type="compositionally biased region" description="Basic residues" evidence="1">
    <location>
        <begin position="282"/>
        <end position="295"/>
    </location>
</feature>
<evidence type="ECO:0000313" key="3">
    <source>
        <dbReference type="Proteomes" id="UP000027265"/>
    </source>
</evidence>
<dbReference type="HOGENOM" id="CLU_078256_0_0_1"/>
<feature type="compositionally biased region" description="Basic and acidic residues" evidence="1">
    <location>
        <begin position="183"/>
        <end position="194"/>
    </location>
</feature>
<gene>
    <name evidence="2" type="ORF">JAAARDRAFT_133154</name>
</gene>
<feature type="compositionally biased region" description="Polar residues" evidence="1">
    <location>
        <begin position="78"/>
        <end position="91"/>
    </location>
</feature>
<accession>A0A067Q072</accession>